<dbReference type="OMA" id="VDAWEQI"/>
<dbReference type="GO" id="GO:0047617">
    <property type="term" value="F:fatty acyl-CoA hydrolase activity"/>
    <property type="evidence" value="ECO:0007669"/>
    <property type="project" value="TreeGrafter"/>
</dbReference>
<dbReference type="SUPFAM" id="SSF53474">
    <property type="entry name" value="alpha/beta-Hydrolases"/>
    <property type="match status" value="1"/>
</dbReference>
<dbReference type="PANTHER" id="PTHR10824">
    <property type="entry name" value="ACYL-COENZYME A THIOESTERASE-RELATED"/>
    <property type="match status" value="1"/>
</dbReference>
<feature type="domain" description="BAAT/Acyl-CoA thioester hydrolase C-terminal" evidence="1">
    <location>
        <begin position="123"/>
        <end position="223"/>
    </location>
</feature>
<dbReference type="Gene3D" id="3.40.50.1820">
    <property type="entry name" value="alpha/beta hydrolase"/>
    <property type="match status" value="1"/>
</dbReference>
<comment type="caution">
    <text evidence="2">The sequence shown here is derived from an EMBL/GenBank/DDBJ whole genome shotgun (WGS) entry which is preliminary data.</text>
</comment>
<gene>
    <name evidence="2" type="ORF">scyTo_0013950</name>
</gene>
<dbReference type="PANTHER" id="PTHR10824:SF4">
    <property type="entry name" value="ACYL-COENZYME A THIOESTERASE 1-LIKE"/>
    <property type="match status" value="1"/>
</dbReference>
<name>A0A401P7Z2_SCYTO</name>
<keyword evidence="3" id="KW-1185">Reference proteome</keyword>
<organism evidence="2 3">
    <name type="scientific">Scyliorhinus torazame</name>
    <name type="common">Cloudy catshark</name>
    <name type="synonym">Catulus torazame</name>
    <dbReference type="NCBI Taxonomy" id="75743"/>
    <lineage>
        <taxon>Eukaryota</taxon>
        <taxon>Metazoa</taxon>
        <taxon>Chordata</taxon>
        <taxon>Craniata</taxon>
        <taxon>Vertebrata</taxon>
        <taxon>Chondrichthyes</taxon>
        <taxon>Elasmobranchii</taxon>
        <taxon>Galeomorphii</taxon>
        <taxon>Galeoidea</taxon>
        <taxon>Carcharhiniformes</taxon>
        <taxon>Scyliorhinidae</taxon>
        <taxon>Scyliorhinus</taxon>
    </lineage>
</organism>
<evidence type="ECO:0000259" key="1">
    <source>
        <dbReference type="Pfam" id="PF08840"/>
    </source>
</evidence>
<dbReference type="AlphaFoldDB" id="A0A401P7Z2"/>
<dbReference type="InterPro" id="IPR014940">
    <property type="entry name" value="BAAT_C"/>
</dbReference>
<reference evidence="2 3" key="1">
    <citation type="journal article" date="2018" name="Nat. Ecol. Evol.">
        <title>Shark genomes provide insights into elasmobranch evolution and the origin of vertebrates.</title>
        <authorList>
            <person name="Hara Y"/>
            <person name="Yamaguchi K"/>
            <person name="Onimaru K"/>
            <person name="Kadota M"/>
            <person name="Koyanagi M"/>
            <person name="Keeley SD"/>
            <person name="Tatsumi K"/>
            <person name="Tanaka K"/>
            <person name="Motone F"/>
            <person name="Kageyama Y"/>
            <person name="Nozu R"/>
            <person name="Adachi N"/>
            <person name="Nishimura O"/>
            <person name="Nakagawa R"/>
            <person name="Tanegashima C"/>
            <person name="Kiyatake I"/>
            <person name="Matsumoto R"/>
            <person name="Murakumo K"/>
            <person name="Nishida K"/>
            <person name="Terakita A"/>
            <person name="Kuratani S"/>
            <person name="Sato K"/>
            <person name="Hyodo S Kuraku.S."/>
        </authorList>
    </citation>
    <scope>NUCLEOTIDE SEQUENCE [LARGE SCALE GENOMIC DNA]</scope>
</reference>
<evidence type="ECO:0000313" key="2">
    <source>
        <dbReference type="EMBL" id="GCB69281.1"/>
    </source>
</evidence>
<dbReference type="GO" id="GO:0006637">
    <property type="term" value="P:acyl-CoA metabolic process"/>
    <property type="evidence" value="ECO:0007669"/>
    <property type="project" value="TreeGrafter"/>
</dbReference>
<dbReference type="STRING" id="75743.A0A401P7Z2"/>
<sequence>MLCGYVRGRCGVEGDGPFPGIIDLYGSVGGLVEHRASLLANHGFLVLALGYFGFDDLPKDFINLDLEYFEEAVNFLRQQPKVISPGVGALGISKGGDLALSMATFVPHVTAVVSIGGCNANTLEKAEGYFLIVVGEDDKNWRTPLYAQQAVERLEENGRENYELISYPEAGHLLEPSYFPFCSASFHRLVGQPVAWGGKMKPHALAQIDLWPKIQTFLRKHLENHSKL</sequence>
<dbReference type="FunFam" id="3.40.50.1820:FF:000024">
    <property type="entry name" value="acyl-coenzyme A thioesterase 4"/>
    <property type="match status" value="1"/>
</dbReference>
<protein>
    <recommendedName>
        <fullName evidence="1">BAAT/Acyl-CoA thioester hydrolase C-terminal domain-containing protein</fullName>
    </recommendedName>
</protein>
<dbReference type="EMBL" id="BFAA01007326">
    <property type="protein sequence ID" value="GCB69281.1"/>
    <property type="molecule type" value="Genomic_DNA"/>
</dbReference>
<dbReference type="InterPro" id="IPR029058">
    <property type="entry name" value="AB_hydrolase_fold"/>
</dbReference>
<dbReference type="Pfam" id="PF08840">
    <property type="entry name" value="BAAT_C"/>
    <property type="match status" value="1"/>
</dbReference>
<dbReference type="OrthoDB" id="6347013at2759"/>
<dbReference type="GO" id="GO:0006631">
    <property type="term" value="P:fatty acid metabolic process"/>
    <property type="evidence" value="ECO:0007669"/>
    <property type="project" value="TreeGrafter"/>
</dbReference>
<evidence type="ECO:0000313" key="3">
    <source>
        <dbReference type="Proteomes" id="UP000288216"/>
    </source>
</evidence>
<proteinExistence type="predicted"/>
<accession>A0A401P7Z2</accession>
<dbReference type="Proteomes" id="UP000288216">
    <property type="component" value="Unassembled WGS sequence"/>
</dbReference>